<evidence type="ECO:0000256" key="3">
    <source>
        <dbReference type="ARBA" id="ARBA00022989"/>
    </source>
</evidence>
<feature type="transmembrane region" description="Helical" evidence="6">
    <location>
        <begin position="296"/>
        <end position="317"/>
    </location>
</feature>
<dbReference type="InterPro" id="IPR013057">
    <property type="entry name" value="AA_transpt_TM"/>
</dbReference>
<feature type="transmembrane region" description="Helical" evidence="6">
    <location>
        <begin position="461"/>
        <end position="483"/>
    </location>
</feature>
<dbReference type="InParanoid" id="A0A1E7FIP5"/>
<evidence type="ECO:0000256" key="2">
    <source>
        <dbReference type="ARBA" id="ARBA00022692"/>
    </source>
</evidence>
<keyword evidence="9" id="KW-1185">Reference proteome</keyword>
<feature type="transmembrane region" description="Helical" evidence="6">
    <location>
        <begin position="338"/>
        <end position="364"/>
    </location>
</feature>
<feature type="region of interest" description="Disordered" evidence="5">
    <location>
        <begin position="1"/>
        <end position="46"/>
    </location>
</feature>
<evidence type="ECO:0000313" key="8">
    <source>
        <dbReference type="EMBL" id="OEU18041.1"/>
    </source>
</evidence>
<dbReference type="PANTHER" id="PTHR22950">
    <property type="entry name" value="AMINO ACID TRANSPORTER"/>
    <property type="match status" value="1"/>
</dbReference>
<feature type="transmembrane region" description="Helical" evidence="6">
    <location>
        <begin position="83"/>
        <end position="106"/>
    </location>
</feature>
<dbReference type="GO" id="GO:0016020">
    <property type="term" value="C:membrane"/>
    <property type="evidence" value="ECO:0007669"/>
    <property type="project" value="UniProtKB-SubCell"/>
</dbReference>
<feature type="transmembrane region" description="Helical" evidence="6">
    <location>
        <begin position="384"/>
        <end position="403"/>
    </location>
</feature>
<feature type="domain" description="Amino acid transporter transmembrane" evidence="7">
    <location>
        <begin position="52"/>
        <end position="112"/>
    </location>
</feature>
<dbReference type="PANTHER" id="PTHR22950:SF681">
    <property type="entry name" value="SH2 DOMAIN-CONTAINING PROTEIN"/>
    <property type="match status" value="1"/>
</dbReference>
<dbReference type="GO" id="GO:0015179">
    <property type="term" value="F:L-amino acid transmembrane transporter activity"/>
    <property type="evidence" value="ECO:0007669"/>
    <property type="project" value="TreeGrafter"/>
</dbReference>
<feature type="compositionally biased region" description="Low complexity" evidence="5">
    <location>
        <begin position="1"/>
        <end position="20"/>
    </location>
</feature>
<keyword evidence="4 6" id="KW-0472">Membrane</keyword>
<accession>A0A1E7FIP5</accession>
<evidence type="ECO:0000256" key="5">
    <source>
        <dbReference type="SAM" id="MobiDB-lite"/>
    </source>
</evidence>
<feature type="transmembrane region" description="Helical" evidence="6">
    <location>
        <begin position="178"/>
        <end position="197"/>
    </location>
</feature>
<keyword evidence="3 6" id="KW-1133">Transmembrane helix</keyword>
<keyword evidence="2 6" id="KW-0812">Transmembrane</keyword>
<organism evidence="8 9">
    <name type="scientific">Fragilariopsis cylindrus CCMP1102</name>
    <dbReference type="NCBI Taxonomy" id="635003"/>
    <lineage>
        <taxon>Eukaryota</taxon>
        <taxon>Sar</taxon>
        <taxon>Stramenopiles</taxon>
        <taxon>Ochrophyta</taxon>
        <taxon>Bacillariophyta</taxon>
        <taxon>Bacillariophyceae</taxon>
        <taxon>Bacillariophycidae</taxon>
        <taxon>Bacillariales</taxon>
        <taxon>Bacillariaceae</taxon>
        <taxon>Fragilariopsis</taxon>
    </lineage>
</organism>
<evidence type="ECO:0000256" key="4">
    <source>
        <dbReference type="ARBA" id="ARBA00023136"/>
    </source>
</evidence>
<name>A0A1E7FIP5_9STRA</name>
<gene>
    <name evidence="8" type="ORF">FRACYDRAFT_238474</name>
</gene>
<sequence>MTEANINTNNNESNQSDINTSSLEAATTPNGEEGPAAVQQNDDDDAAAEKRRLSTFDAVMHIIKGNLGPGILNLPYAFATGGYLYSSILFVIVVFQGLYSMCLLVYCKYLLQQHFEALRQEKLDTTPMTIDDVTSSRNSNRSSTDDAAMAVEEKSDTNVPLISYGDVANATFGTKGRWVVNLFAFTMQFGVCCAFLGLMSTNLTAQTGWSMYISEGIITVALLFLVLVRHLKDIKWFSSFANILMLIAVGTAIVAATIQIVRYDSGNNTVTVDDANNVAANTQTKQPTMFPDTISAGVQFITSIFFAFEGMALVLPVEKAFSMGYKVKADENKASKRFGFLTLYSMAFVGCLFYVTGITNSIAFPDVSSGSITAYLRVTFPKNVWYDIVNIFETVAVFLTFSLQMTPPNEIIDDMIEGGCGCFKRSSPTSCWGKYNWIATRYVLVLFCYGANMIFGNDLSLLISFFGAAGQTNLAMIPCIIYLKLQHMGIAPRNMAVSILNGAIIVFCSCAMVAGIAFSVMDVIKAFENP</sequence>
<proteinExistence type="predicted"/>
<feature type="transmembrane region" description="Helical" evidence="6">
    <location>
        <begin position="209"/>
        <end position="228"/>
    </location>
</feature>
<dbReference type="Pfam" id="PF01490">
    <property type="entry name" value="Aa_trans"/>
    <property type="match status" value="2"/>
</dbReference>
<dbReference type="Proteomes" id="UP000095751">
    <property type="component" value="Unassembled WGS sequence"/>
</dbReference>
<dbReference type="EMBL" id="KV784357">
    <property type="protein sequence ID" value="OEU18041.1"/>
    <property type="molecule type" value="Genomic_DNA"/>
</dbReference>
<dbReference type="AlphaFoldDB" id="A0A1E7FIP5"/>
<evidence type="ECO:0000256" key="1">
    <source>
        <dbReference type="ARBA" id="ARBA00004141"/>
    </source>
</evidence>
<evidence type="ECO:0000259" key="7">
    <source>
        <dbReference type="Pfam" id="PF01490"/>
    </source>
</evidence>
<feature type="transmembrane region" description="Helical" evidence="6">
    <location>
        <begin position="240"/>
        <end position="261"/>
    </location>
</feature>
<dbReference type="OrthoDB" id="42089at2759"/>
<protein>
    <recommendedName>
        <fullName evidence="7">Amino acid transporter transmembrane domain-containing protein</fullName>
    </recommendedName>
</protein>
<feature type="compositionally biased region" description="Polar residues" evidence="5">
    <location>
        <begin position="21"/>
        <end position="30"/>
    </location>
</feature>
<feature type="transmembrane region" description="Helical" evidence="6">
    <location>
        <begin position="495"/>
        <end position="521"/>
    </location>
</feature>
<feature type="domain" description="Amino acid transporter transmembrane" evidence="7">
    <location>
        <begin position="161"/>
        <end position="520"/>
    </location>
</feature>
<evidence type="ECO:0000256" key="6">
    <source>
        <dbReference type="SAM" id="Phobius"/>
    </source>
</evidence>
<feature type="transmembrane region" description="Helical" evidence="6">
    <location>
        <begin position="435"/>
        <end position="455"/>
    </location>
</feature>
<comment type="subcellular location">
    <subcellularLocation>
        <location evidence="1">Membrane</location>
        <topology evidence="1">Multi-pass membrane protein</topology>
    </subcellularLocation>
</comment>
<dbReference type="KEGG" id="fcy:FRACYDRAFT_238474"/>
<reference evidence="8 9" key="1">
    <citation type="submission" date="2016-09" db="EMBL/GenBank/DDBJ databases">
        <title>Extensive genetic diversity and differential bi-allelic expression allows diatom success in the polar Southern Ocean.</title>
        <authorList>
            <consortium name="DOE Joint Genome Institute"/>
            <person name="Mock T."/>
            <person name="Otillar R.P."/>
            <person name="Strauss J."/>
            <person name="Dupont C."/>
            <person name="Frickenhaus S."/>
            <person name="Maumus F."/>
            <person name="Mcmullan M."/>
            <person name="Sanges R."/>
            <person name="Schmutz J."/>
            <person name="Toseland A."/>
            <person name="Valas R."/>
            <person name="Veluchamy A."/>
            <person name="Ward B.J."/>
            <person name="Allen A."/>
            <person name="Barry K."/>
            <person name="Falciatore A."/>
            <person name="Ferrante M."/>
            <person name="Fortunato A.E."/>
            <person name="Gloeckner G."/>
            <person name="Gruber A."/>
            <person name="Hipkin R."/>
            <person name="Janech M."/>
            <person name="Kroth P."/>
            <person name="Leese F."/>
            <person name="Lindquist E."/>
            <person name="Lyon B.R."/>
            <person name="Martin J."/>
            <person name="Mayer C."/>
            <person name="Parker M."/>
            <person name="Quesneville H."/>
            <person name="Raymond J."/>
            <person name="Uhlig C."/>
            <person name="Valentin K.U."/>
            <person name="Worden A.Z."/>
            <person name="Armbrust E.V."/>
            <person name="Bowler C."/>
            <person name="Green B."/>
            <person name="Moulton V."/>
            <person name="Van Oosterhout C."/>
            <person name="Grigoriev I."/>
        </authorList>
    </citation>
    <scope>NUCLEOTIDE SEQUENCE [LARGE SCALE GENOMIC DNA]</scope>
    <source>
        <strain evidence="8 9">CCMP1102</strain>
    </source>
</reference>
<evidence type="ECO:0000313" key="9">
    <source>
        <dbReference type="Proteomes" id="UP000095751"/>
    </source>
</evidence>